<name>A0A098S7H3_9BACT</name>
<dbReference type="AlphaFoldDB" id="A0A098S7H3"/>
<dbReference type="RefSeq" id="WP_044223709.1">
    <property type="nucleotide sequence ID" value="NZ_JBKAGJ010000008.1"/>
</dbReference>
<reference evidence="1 2" key="1">
    <citation type="journal article" date="2014" name="Int. J. Syst. Evol. Microbiol.">
        <title>Phaeodactylibacter xiamenensis gen. nov., sp. nov., a member of the family Saprospiraceae isolated from the marine alga Phaeodactylum tricornutum.</title>
        <authorList>
            <person name="Chen Z.Jr."/>
            <person name="Lei X."/>
            <person name="Lai Q."/>
            <person name="Li Y."/>
            <person name="Zhang B."/>
            <person name="Zhang J."/>
            <person name="Zhang H."/>
            <person name="Yang L."/>
            <person name="Zheng W."/>
            <person name="Tian Y."/>
            <person name="Yu Z."/>
            <person name="Xu H.Jr."/>
            <person name="Zheng T."/>
        </authorList>
    </citation>
    <scope>NUCLEOTIDE SEQUENCE [LARGE SCALE GENOMIC DNA]</scope>
    <source>
        <strain evidence="1 2">KD52</strain>
    </source>
</reference>
<organism evidence="1 2">
    <name type="scientific">Phaeodactylibacter xiamenensis</name>
    <dbReference type="NCBI Taxonomy" id="1524460"/>
    <lineage>
        <taxon>Bacteria</taxon>
        <taxon>Pseudomonadati</taxon>
        <taxon>Bacteroidota</taxon>
        <taxon>Saprospiria</taxon>
        <taxon>Saprospirales</taxon>
        <taxon>Haliscomenobacteraceae</taxon>
        <taxon>Phaeodactylibacter</taxon>
    </lineage>
</organism>
<sequence>MDKEKGIGYSALINDFIEAQYEEERLAALPDRPEDLMPEFTTVHTEVVERDGLFIVNLVYVSIEDPTVLLRVPVRVCRNRKIAEIIASYKCRLCACDQCIPLKVSMEDFGFAQN</sequence>
<keyword evidence="2" id="KW-1185">Reference proteome</keyword>
<dbReference type="EMBL" id="JPOS01000039">
    <property type="protein sequence ID" value="KGE87042.1"/>
    <property type="molecule type" value="Genomic_DNA"/>
</dbReference>
<proteinExistence type="predicted"/>
<comment type="caution">
    <text evidence="1">The sequence shown here is derived from an EMBL/GenBank/DDBJ whole genome shotgun (WGS) entry which is preliminary data.</text>
</comment>
<dbReference type="STRING" id="1524460.IX84_18685"/>
<evidence type="ECO:0000313" key="2">
    <source>
        <dbReference type="Proteomes" id="UP000029736"/>
    </source>
</evidence>
<gene>
    <name evidence="1" type="ORF">IX84_18685</name>
</gene>
<evidence type="ECO:0000313" key="1">
    <source>
        <dbReference type="EMBL" id="KGE87042.1"/>
    </source>
</evidence>
<protein>
    <submittedName>
        <fullName evidence="1">Uncharacterized protein</fullName>
    </submittedName>
</protein>
<accession>A0A098S7H3</accession>
<dbReference type="Proteomes" id="UP000029736">
    <property type="component" value="Unassembled WGS sequence"/>
</dbReference>
<dbReference type="OrthoDB" id="9853474at2"/>